<dbReference type="InterPro" id="IPR036626">
    <property type="entry name" value="GpW_sf"/>
</dbReference>
<dbReference type="SUPFAM" id="SSF64210">
    <property type="entry name" value="Head-to-tail joining protein W, gpW"/>
    <property type="match status" value="1"/>
</dbReference>
<accession>A0AAV3MA39</accession>
<dbReference type="InterPro" id="IPR004174">
    <property type="entry name" value="GpW"/>
</dbReference>
<evidence type="ECO:0000313" key="1">
    <source>
        <dbReference type="EMBL" id="EUD12395.1"/>
    </source>
</evidence>
<proteinExistence type="predicted"/>
<dbReference type="EMBL" id="JALD01000024">
    <property type="protein sequence ID" value="EUD12395.1"/>
    <property type="molecule type" value="Genomic_DNA"/>
</dbReference>
<evidence type="ECO:0000313" key="2">
    <source>
        <dbReference type="Proteomes" id="UP000022311"/>
    </source>
</evidence>
<dbReference type="Pfam" id="PF02831">
    <property type="entry name" value="gpW"/>
    <property type="match status" value="1"/>
</dbReference>
<dbReference type="Proteomes" id="UP000022311">
    <property type="component" value="Unassembled WGS sequence"/>
</dbReference>
<organism evidence="1 2">
    <name type="scientific">Providencia alcalifaciens 205/92</name>
    <dbReference type="NCBI Taxonomy" id="1256988"/>
    <lineage>
        <taxon>Bacteria</taxon>
        <taxon>Pseudomonadati</taxon>
        <taxon>Pseudomonadota</taxon>
        <taxon>Gammaproteobacteria</taxon>
        <taxon>Enterobacterales</taxon>
        <taxon>Morganellaceae</taxon>
        <taxon>Providencia</taxon>
    </lineage>
</organism>
<protein>
    <submittedName>
        <fullName evidence="1">Head to-tail joining protein W</fullName>
    </submittedName>
</protein>
<dbReference type="Gene3D" id="3.30.1580.10">
    <property type="entry name" value="Head-to-tail joining protein W"/>
    <property type="match status" value="1"/>
</dbReference>
<name>A0AAV3MA39_9GAMM</name>
<dbReference type="AlphaFoldDB" id="A0AAV3MA39"/>
<sequence>MLMEARRALHELLLGEKVVSINKDGRQVQYTPASIPALQQYIHQLEGVLGVGRRCRPAGVFV</sequence>
<dbReference type="GO" id="GO:0019058">
    <property type="term" value="P:viral life cycle"/>
    <property type="evidence" value="ECO:0007669"/>
    <property type="project" value="InterPro"/>
</dbReference>
<reference evidence="1 2" key="1">
    <citation type="submission" date="2014-01" db="EMBL/GenBank/DDBJ databases">
        <authorList>
            <person name="Durkin A.S."/>
            <person name="McCorrison J."/>
            <person name="Torralba M."/>
            <person name="Gillis M."/>
            <person name="Haft D.H."/>
            <person name="Methe B."/>
            <person name="Sutton G."/>
            <person name="Nelson K.E."/>
        </authorList>
    </citation>
    <scope>NUCLEOTIDE SEQUENCE [LARGE SCALE GENOMIC DNA]</scope>
    <source>
        <strain evidence="1 2">205/92</strain>
    </source>
</reference>
<gene>
    <name evidence="1" type="ORF">HMPREF1563_2842</name>
</gene>
<comment type="caution">
    <text evidence="1">The sequence shown here is derived from an EMBL/GenBank/DDBJ whole genome shotgun (WGS) entry which is preliminary data.</text>
</comment>